<sequence>MAESTPITVKVAFGHAVREDSTVQTLTVHVASDGSDSIHDVKNKISEAIGGGKLSSEDLFLSFGPNDRKLGRQYKGDPTVDEAQLKLASFSVLAWIQRFPHWYLIARLLPAAPPPPGVAIQKAAATAEQKNPEAAVADARARGEIPKINELPAPWGPKPFQAPPAKELVSSGYLPAQYPASSSPLTGY</sequence>
<name>A0AAD9MNX5_PROWI</name>
<reference evidence="1" key="1">
    <citation type="submission" date="2021-01" db="EMBL/GenBank/DDBJ databases">
        <authorList>
            <person name="Eckstrom K.M.E."/>
        </authorList>
    </citation>
    <scope>NUCLEOTIDE SEQUENCE</scope>
    <source>
        <strain evidence="1">UVCC 0001</strain>
    </source>
</reference>
<proteinExistence type="predicted"/>
<dbReference type="Proteomes" id="UP001255856">
    <property type="component" value="Unassembled WGS sequence"/>
</dbReference>
<accession>A0AAD9MNX5</accession>
<keyword evidence="2" id="KW-1185">Reference proteome</keyword>
<organism evidence="1 2">
    <name type="scientific">Prototheca wickerhamii</name>
    <dbReference type="NCBI Taxonomy" id="3111"/>
    <lineage>
        <taxon>Eukaryota</taxon>
        <taxon>Viridiplantae</taxon>
        <taxon>Chlorophyta</taxon>
        <taxon>core chlorophytes</taxon>
        <taxon>Trebouxiophyceae</taxon>
        <taxon>Chlorellales</taxon>
        <taxon>Chlorellaceae</taxon>
        <taxon>Prototheca</taxon>
    </lineage>
</organism>
<comment type="caution">
    <text evidence="1">The sequence shown here is derived from an EMBL/GenBank/DDBJ whole genome shotgun (WGS) entry which is preliminary data.</text>
</comment>
<protein>
    <submittedName>
        <fullName evidence="1">Uncharacterized protein</fullName>
    </submittedName>
</protein>
<gene>
    <name evidence="1" type="ORF">QBZ16_002196</name>
</gene>
<evidence type="ECO:0000313" key="2">
    <source>
        <dbReference type="Proteomes" id="UP001255856"/>
    </source>
</evidence>
<dbReference type="EMBL" id="JASFZW010000002">
    <property type="protein sequence ID" value="KAK2079801.1"/>
    <property type="molecule type" value="Genomic_DNA"/>
</dbReference>
<evidence type="ECO:0000313" key="1">
    <source>
        <dbReference type="EMBL" id="KAK2079801.1"/>
    </source>
</evidence>
<dbReference type="AlphaFoldDB" id="A0AAD9MNX5"/>